<reference evidence="2" key="1">
    <citation type="submission" date="2017-10" db="EMBL/GenBank/DDBJ databases">
        <title>Completed PacBio SMRT sequence of Methylosinus trichosporium OB3b reveals presence of a third large plasmid.</title>
        <authorList>
            <person name="Charles T.C."/>
            <person name="Lynch M.D.J."/>
            <person name="Heil J.R."/>
            <person name="Cheng J."/>
        </authorList>
    </citation>
    <scope>NUCLEOTIDE SEQUENCE [LARGE SCALE GENOMIC DNA]</scope>
    <source>
        <strain evidence="2">OB3b</strain>
    </source>
</reference>
<dbReference type="Proteomes" id="UP000230709">
    <property type="component" value="Chromosome"/>
</dbReference>
<dbReference type="KEGG" id="mtw:CQW49_04660"/>
<organism evidence="1 2">
    <name type="scientific">Methylosinus trichosporium (strain ATCC 35070 / NCIMB 11131 / UNIQEM 75 / OB3b)</name>
    <dbReference type="NCBI Taxonomy" id="595536"/>
    <lineage>
        <taxon>Bacteria</taxon>
        <taxon>Pseudomonadati</taxon>
        <taxon>Pseudomonadota</taxon>
        <taxon>Alphaproteobacteria</taxon>
        <taxon>Hyphomicrobiales</taxon>
        <taxon>Methylocystaceae</taxon>
        <taxon>Methylosinus</taxon>
    </lineage>
</organism>
<dbReference type="EMBL" id="CP023737">
    <property type="protein sequence ID" value="ATQ70226.1"/>
    <property type="molecule type" value="Genomic_DNA"/>
</dbReference>
<dbReference type="AlphaFoldDB" id="A0A2D2D5I9"/>
<keyword evidence="2" id="KW-1185">Reference proteome</keyword>
<name>A0A2D2D5I9_METT3</name>
<proteinExistence type="predicted"/>
<gene>
    <name evidence="1" type="ORF">CQW49_04660</name>
</gene>
<accession>A0A2D2D5I9</accession>
<protein>
    <submittedName>
        <fullName evidence="1">Uncharacterized protein</fullName>
    </submittedName>
</protein>
<evidence type="ECO:0000313" key="1">
    <source>
        <dbReference type="EMBL" id="ATQ70226.1"/>
    </source>
</evidence>
<sequence length="145" mass="16730">MKHRTLEEVTKIAAIEPIAKKEEPPRRARLERLADILSAYSGRIRLFSMMEYVPVRERVKLRQDESPLSIAYRDPQFRQDGLAGDRLGDAIQFFGLSMREAHHLFCDCNYSGAITPGAVASRARSLAQKRTLTQMWQDLRQRLGW</sequence>
<evidence type="ECO:0000313" key="2">
    <source>
        <dbReference type="Proteomes" id="UP000230709"/>
    </source>
</evidence>
<dbReference type="RefSeq" id="WP_003612860.1">
    <property type="nucleotide sequence ID" value="NZ_ADVE02000001.1"/>
</dbReference>